<proteinExistence type="predicted"/>
<dbReference type="AlphaFoldDB" id="A0A8K0CYI7"/>
<protein>
    <submittedName>
        <fullName evidence="1">Uncharacterized protein</fullName>
    </submittedName>
</protein>
<accession>A0A8K0CYI7</accession>
<organism evidence="1 2">
    <name type="scientific">Ignelater luminosus</name>
    <name type="common">Cucubano</name>
    <name type="synonym">Pyrophorus luminosus</name>
    <dbReference type="NCBI Taxonomy" id="2038154"/>
    <lineage>
        <taxon>Eukaryota</taxon>
        <taxon>Metazoa</taxon>
        <taxon>Ecdysozoa</taxon>
        <taxon>Arthropoda</taxon>
        <taxon>Hexapoda</taxon>
        <taxon>Insecta</taxon>
        <taxon>Pterygota</taxon>
        <taxon>Neoptera</taxon>
        <taxon>Endopterygota</taxon>
        <taxon>Coleoptera</taxon>
        <taxon>Polyphaga</taxon>
        <taxon>Elateriformia</taxon>
        <taxon>Elateroidea</taxon>
        <taxon>Elateridae</taxon>
        <taxon>Agrypninae</taxon>
        <taxon>Pyrophorini</taxon>
        <taxon>Ignelater</taxon>
    </lineage>
</organism>
<name>A0A8K0CYI7_IGNLU</name>
<evidence type="ECO:0000313" key="2">
    <source>
        <dbReference type="Proteomes" id="UP000801492"/>
    </source>
</evidence>
<reference evidence="1" key="1">
    <citation type="submission" date="2019-08" db="EMBL/GenBank/DDBJ databases">
        <title>The genome of the North American firefly Photinus pyralis.</title>
        <authorList>
            <consortium name="Photinus pyralis genome working group"/>
            <person name="Fallon T.R."/>
            <person name="Sander Lower S.E."/>
            <person name="Weng J.-K."/>
        </authorList>
    </citation>
    <scope>NUCLEOTIDE SEQUENCE</scope>
    <source>
        <strain evidence="1">TRF0915ILg1</strain>
        <tissue evidence="1">Whole body</tissue>
    </source>
</reference>
<sequence length="183" mass="20548">MESLEKSQTAAVVSATLLSVEIEAFAAEADSTSWWIDNGATKHVTNCADYFIKLYKLDSPCDVKAAKTERFGMFLVYLFSVLAAHNKNPDSTFSSTATDCWLLNNDKVVLQGKRSVGGSLYKTEIQPEKLEEMVEIDVADEFSMLKLYHERWGHQDERHVKAKLQSRLPFGHSKKANKPGELS</sequence>
<dbReference type="OrthoDB" id="6818644at2759"/>
<keyword evidence="2" id="KW-1185">Reference proteome</keyword>
<dbReference type="Proteomes" id="UP000801492">
    <property type="component" value="Unassembled WGS sequence"/>
</dbReference>
<evidence type="ECO:0000313" key="1">
    <source>
        <dbReference type="EMBL" id="KAF2895944.1"/>
    </source>
</evidence>
<dbReference type="EMBL" id="VTPC01005494">
    <property type="protein sequence ID" value="KAF2895944.1"/>
    <property type="molecule type" value="Genomic_DNA"/>
</dbReference>
<comment type="caution">
    <text evidence="1">The sequence shown here is derived from an EMBL/GenBank/DDBJ whole genome shotgun (WGS) entry which is preliminary data.</text>
</comment>
<gene>
    <name evidence="1" type="ORF">ILUMI_10231</name>
</gene>